<reference evidence="2 3" key="1">
    <citation type="submission" date="2020-04" db="EMBL/GenBank/DDBJ databases">
        <title>Arthrobacter sp. nov.</title>
        <authorList>
            <person name="Liu S."/>
        </authorList>
    </citation>
    <scope>NUCLEOTIDE SEQUENCE [LARGE SCALE GENOMIC DNA]</scope>
    <source>
        <strain evidence="2 3">E918</strain>
    </source>
</reference>
<evidence type="ECO:0000313" key="2">
    <source>
        <dbReference type="EMBL" id="NKX56730.1"/>
    </source>
</evidence>
<feature type="region of interest" description="Disordered" evidence="1">
    <location>
        <begin position="105"/>
        <end position="128"/>
    </location>
</feature>
<evidence type="ECO:0000313" key="3">
    <source>
        <dbReference type="Proteomes" id="UP000544090"/>
    </source>
</evidence>
<feature type="compositionally biased region" description="Polar residues" evidence="1">
    <location>
        <begin position="20"/>
        <end position="39"/>
    </location>
</feature>
<evidence type="ECO:0000256" key="1">
    <source>
        <dbReference type="SAM" id="MobiDB-lite"/>
    </source>
</evidence>
<evidence type="ECO:0008006" key="4">
    <source>
        <dbReference type="Google" id="ProtNLM"/>
    </source>
</evidence>
<name>A0A7X6K7S3_9MICC</name>
<feature type="region of interest" description="Disordered" evidence="1">
    <location>
        <begin position="14"/>
        <end position="61"/>
    </location>
</feature>
<gene>
    <name evidence="2" type="ORF">HGG74_19845</name>
</gene>
<dbReference type="EMBL" id="JAAZSQ010000032">
    <property type="protein sequence ID" value="NKX56730.1"/>
    <property type="molecule type" value="Genomic_DNA"/>
</dbReference>
<feature type="compositionally biased region" description="Basic and acidic residues" evidence="1">
    <location>
        <begin position="108"/>
        <end position="121"/>
    </location>
</feature>
<keyword evidence="3" id="KW-1185">Reference proteome</keyword>
<proteinExistence type="predicted"/>
<comment type="caution">
    <text evidence="2">The sequence shown here is derived from an EMBL/GenBank/DDBJ whole genome shotgun (WGS) entry which is preliminary data.</text>
</comment>
<organism evidence="2 3">
    <name type="scientific">Arthrobacter mobilis</name>
    <dbReference type="NCBI Taxonomy" id="2724944"/>
    <lineage>
        <taxon>Bacteria</taxon>
        <taxon>Bacillati</taxon>
        <taxon>Actinomycetota</taxon>
        <taxon>Actinomycetes</taxon>
        <taxon>Micrococcales</taxon>
        <taxon>Micrococcaceae</taxon>
        <taxon>Arthrobacter</taxon>
    </lineage>
</organism>
<accession>A0A7X6K7S3</accession>
<dbReference type="AlphaFoldDB" id="A0A7X6K7S3"/>
<sequence>MFDKLLHKGMKMAGNYVKDQMSQRAGQQRNTADPQNQAGYGQPADYRSPNRPQAQGTDADRAAIAKYKYMLRTAPPEDMERAHAEAFSRLTPQQRSMLQAELAGHLPVAERPRSDRPEDLARAATRAEVSQPGFMERTLGRGSGSGMGGALAAGAAGGLGAGLLAGVAGAFIGSAIAGPLLEGFSDIGDGIAGAADGLGDNVTAAGEDLSAAGDEVTGQAGGLFDGFGDTGGAGGDWEL</sequence>
<protein>
    <recommendedName>
        <fullName evidence="4">Cation-transporting ATPase</fullName>
    </recommendedName>
</protein>
<dbReference type="Proteomes" id="UP000544090">
    <property type="component" value="Unassembled WGS sequence"/>
</dbReference>